<evidence type="ECO:0000256" key="3">
    <source>
        <dbReference type="ARBA" id="ARBA00022991"/>
    </source>
</evidence>
<dbReference type="InterPro" id="IPR035965">
    <property type="entry name" value="PAS-like_dom_sf"/>
</dbReference>
<evidence type="ECO:0000313" key="8">
    <source>
        <dbReference type="Proteomes" id="UP000198571"/>
    </source>
</evidence>
<keyword evidence="3" id="KW-0157">Chromophore</keyword>
<sequence length="258" mass="29376">MVKNIPEIKNKIFERTQLVVIITDADQEDNPIIYANRGFTELTGYTEEEVLGQNCRFLQGEDTDPKAVKKLKDAVRNFEAASIDILNYKKNGEPFWNQLHIDPIYIEEDNKRYFIGMQKDITSFKHAQKQAEEYYREIELLSTPIVPVGEGVSVLPLIGNIDGERVGNIFEKVLPVLERENAEHLILDLSGFTNMDEEATVGIFQLSDLLKLKGIQLIITGITPQIAMKTKELDISSSNFITFRSVRQAVEALERNDI</sequence>
<evidence type="ECO:0000256" key="1">
    <source>
        <dbReference type="ARBA" id="ARBA00022630"/>
    </source>
</evidence>
<dbReference type="CDD" id="cd07041">
    <property type="entry name" value="STAS_RsbR_RsbS_like"/>
    <property type="match status" value="1"/>
</dbReference>
<dbReference type="InterPro" id="IPR001610">
    <property type="entry name" value="PAC"/>
</dbReference>
<evidence type="ECO:0000256" key="2">
    <source>
        <dbReference type="ARBA" id="ARBA00022643"/>
    </source>
</evidence>
<dbReference type="Proteomes" id="UP000198571">
    <property type="component" value="Unassembled WGS sequence"/>
</dbReference>
<dbReference type="RefSeq" id="WP_245733223.1">
    <property type="nucleotide sequence ID" value="NZ_FOGT01000019.1"/>
</dbReference>
<dbReference type="EMBL" id="FOGT01000019">
    <property type="protein sequence ID" value="SES36900.1"/>
    <property type="molecule type" value="Genomic_DNA"/>
</dbReference>
<feature type="domain" description="PAS" evidence="4">
    <location>
        <begin position="11"/>
        <end position="62"/>
    </location>
</feature>
<evidence type="ECO:0000259" key="6">
    <source>
        <dbReference type="PROSITE" id="PS50801"/>
    </source>
</evidence>
<dbReference type="PROSITE" id="PS50113">
    <property type="entry name" value="PAC"/>
    <property type="match status" value="1"/>
</dbReference>
<name>A0A1H9WSI5_9BACI</name>
<dbReference type="Gene3D" id="3.30.750.24">
    <property type="entry name" value="STAS domain"/>
    <property type="match status" value="1"/>
</dbReference>
<feature type="domain" description="PAC" evidence="5">
    <location>
        <begin position="79"/>
        <end position="133"/>
    </location>
</feature>
<dbReference type="PROSITE" id="PS50112">
    <property type="entry name" value="PAS"/>
    <property type="match status" value="1"/>
</dbReference>
<keyword evidence="2" id="KW-0288">FMN</keyword>
<evidence type="ECO:0000259" key="4">
    <source>
        <dbReference type="PROSITE" id="PS50112"/>
    </source>
</evidence>
<reference evidence="8" key="1">
    <citation type="submission" date="2016-10" db="EMBL/GenBank/DDBJ databases">
        <authorList>
            <person name="Varghese N."/>
            <person name="Submissions S."/>
        </authorList>
    </citation>
    <scope>NUCLEOTIDE SEQUENCE [LARGE SCALE GENOMIC DNA]</scope>
    <source>
        <strain evidence="8">S9</strain>
    </source>
</reference>
<keyword evidence="8" id="KW-1185">Reference proteome</keyword>
<dbReference type="InterPro" id="IPR002645">
    <property type="entry name" value="STAS_dom"/>
</dbReference>
<dbReference type="InterPro" id="IPR000700">
    <property type="entry name" value="PAS-assoc_C"/>
</dbReference>
<evidence type="ECO:0000313" key="7">
    <source>
        <dbReference type="EMBL" id="SES36900.1"/>
    </source>
</evidence>
<keyword evidence="1" id="KW-0285">Flavoprotein</keyword>
<dbReference type="SMART" id="SM00091">
    <property type="entry name" value="PAS"/>
    <property type="match status" value="1"/>
</dbReference>
<proteinExistence type="predicted"/>
<dbReference type="Pfam" id="PF13426">
    <property type="entry name" value="PAS_9"/>
    <property type="match status" value="1"/>
</dbReference>
<dbReference type="CDD" id="cd00130">
    <property type="entry name" value="PAS"/>
    <property type="match status" value="1"/>
</dbReference>
<dbReference type="STRING" id="1601833.SAMN05518684_11991"/>
<dbReference type="NCBIfam" id="TIGR00229">
    <property type="entry name" value="sensory_box"/>
    <property type="match status" value="1"/>
</dbReference>
<dbReference type="AlphaFoldDB" id="A0A1H9WSI5"/>
<gene>
    <name evidence="7" type="ORF">SAMN05518684_11991</name>
</gene>
<dbReference type="SMART" id="SM00086">
    <property type="entry name" value="PAC"/>
    <property type="match status" value="1"/>
</dbReference>
<dbReference type="PROSITE" id="PS50801">
    <property type="entry name" value="STAS"/>
    <property type="match status" value="1"/>
</dbReference>
<evidence type="ECO:0000259" key="5">
    <source>
        <dbReference type="PROSITE" id="PS50113"/>
    </source>
</evidence>
<dbReference type="Gene3D" id="3.30.450.20">
    <property type="entry name" value="PAS domain"/>
    <property type="match status" value="1"/>
</dbReference>
<dbReference type="PANTHER" id="PTHR47429:SF2">
    <property type="entry name" value="PROTEIN TWIN LOV 1"/>
    <property type="match status" value="1"/>
</dbReference>
<dbReference type="SUPFAM" id="SSF52091">
    <property type="entry name" value="SpoIIaa-like"/>
    <property type="match status" value="1"/>
</dbReference>
<dbReference type="InterPro" id="IPR036513">
    <property type="entry name" value="STAS_dom_sf"/>
</dbReference>
<feature type="domain" description="STAS" evidence="6">
    <location>
        <begin position="142"/>
        <end position="253"/>
    </location>
</feature>
<dbReference type="PANTHER" id="PTHR47429">
    <property type="entry name" value="PROTEIN TWIN LOV 1"/>
    <property type="match status" value="1"/>
</dbReference>
<organism evidence="7 8">
    <name type="scientific">Salipaludibacillus aurantiacus</name>
    <dbReference type="NCBI Taxonomy" id="1601833"/>
    <lineage>
        <taxon>Bacteria</taxon>
        <taxon>Bacillati</taxon>
        <taxon>Bacillota</taxon>
        <taxon>Bacilli</taxon>
        <taxon>Bacillales</taxon>
        <taxon>Bacillaceae</taxon>
    </lineage>
</organism>
<dbReference type="SUPFAM" id="SSF55785">
    <property type="entry name" value="PYP-like sensor domain (PAS domain)"/>
    <property type="match status" value="1"/>
</dbReference>
<dbReference type="Pfam" id="PF01740">
    <property type="entry name" value="STAS"/>
    <property type="match status" value="1"/>
</dbReference>
<dbReference type="InterPro" id="IPR000014">
    <property type="entry name" value="PAS"/>
</dbReference>
<accession>A0A1H9WSI5</accession>
<protein>
    <submittedName>
        <fullName evidence="7">PAS domain S-box-containing protein</fullName>
    </submittedName>
</protein>